<proteinExistence type="inferred from homology"/>
<evidence type="ECO:0000313" key="8">
    <source>
        <dbReference type="EMBL" id="KAH0509229.1"/>
    </source>
</evidence>
<feature type="region of interest" description="Disordered" evidence="6">
    <location>
        <begin position="1"/>
        <end position="23"/>
    </location>
</feature>
<evidence type="ECO:0000313" key="9">
    <source>
        <dbReference type="Proteomes" id="UP000694915"/>
    </source>
</evidence>
<dbReference type="Pfam" id="PF04505">
    <property type="entry name" value="CD225"/>
    <property type="match status" value="1"/>
</dbReference>
<evidence type="ECO:0000256" key="1">
    <source>
        <dbReference type="ARBA" id="ARBA00004370"/>
    </source>
</evidence>
<dbReference type="RefSeq" id="XP_026642105.1">
    <property type="nucleotide sequence ID" value="XM_026786304.1"/>
</dbReference>
<evidence type="ECO:0000256" key="4">
    <source>
        <dbReference type="ARBA" id="ARBA00022989"/>
    </source>
</evidence>
<reference evidence="8" key="1">
    <citation type="submission" date="2020-03" db="EMBL/GenBank/DDBJ databases">
        <title>Studies in the Genomics of Life Span.</title>
        <authorList>
            <person name="Glass D."/>
        </authorList>
    </citation>
    <scope>NUCLEOTIDE SEQUENCE</scope>
    <source>
        <strain evidence="8">LTLLF</strain>
        <tissue evidence="8">Muscle</tissue>
    </source>
</reference>
<dbReference type="EMBL" id="JAATJU010022933">
    <property type="protein sequence ID" value="KAH0509229.1"/>
    <property type="molecule type" value="Genomic_DNA"/>
</dbReference>
<protein>
    <submittedName>
        <fullName evidence="11">Transmembrane protein PMIS2-like</fullName>
    </submittedName>
</protein>
<evidence type="ECO:0000256" key="7">
    <source>
        <dbReference type="SAM" id="Phobius"/>
    </source>
</evidence>
<keyword evidence="4 7" id="KW-1133">Transmembrane helix</keyword>
<dbReference type="AlphaFoldDB" id="A0A8J6KUC1"/>
<dbReference type="Proteomes" id="UP000694915">
    <property type="component" value="Linkage group LG4"/>
</dbReference>
<feature type="compositionally biased region" description="Low complexity" evidence="6">
    <location>
        <begin position="1"/>
        <end position="15"/>
    </location>
</feature>
<accession>A0A8J6KUC1</accession>
<sequence length="103" mass="11633">MATAPPGDPAEPAAPKNKRQLDRPQTEEELAFYARNHFIMTIFAVILFPPFGLAALYFSRQTDEANKCSDWEGAYTNSTRTIWMVVFAILMGLALIYTYVLLI</sequence>
<dbReference type="PANTHER" id="PTHR14768">
    <property type="entry name" value="UPF0338 PROTEIN"/>
    <property type="match status" value="1"/>
</dbReference>
<dbReference type="Proteomes" id="UP000710432">
    <property type="component" value="Unassembled WGS sequence"/>
</dbReference>
<evidence type="ECO:0000256" key="3">
    <source>
        <dbReference type="ARBA" id="ARBA00022692"/>
    </source>
</evidence>
<evidence type="ECO:0000313" key="11">
    <source>
        <dbReference type="RefSeq" id="XP_026642105.1"/>
    </source>
</evidence>
<dbReference type="GO" id="GO:0016020">
    <property type="term" value="C:membrane"/>
    <property type="evidence" value="ECO:0007669"/>
    <property type="project" value="UniProtKB-SubCell"/>
</dbReference>
<dbReference type="PANTHER" id="PTHR14768:SF5">
    <property type="entry name" value="TRANSMEMBRANE PROTEIN PMIS2"/>
    <property type="match status" value="1"/>
</dbReference>
<feature type="transmembrane region" description="Helical" evidence="7">
    <location>
        <begin position="38"/>
        <end position="59"/>
    </location>
</feature>
<dbReference type="OrthoDB" id="9808647at2759"/>
<evidence type="ECO:0000256" key="5">
    <source>
        <dbReference type="ARBA" id="ARBA00023136"/>
    </source>
</evidence>
<evidence type="ECO:0000256" key="6">
    <source>
        <dbReference type="SAM" id="MobiDB-lite"/>
    </source>
</evidence>
<feature type="transmembrane region" description="Helical" evidence="7">
    <location>
        <begin position="80"/>
        <end position="102"/>
    </location>
</feature>
<dbReference type="GeneID" id="113457661"/>
<comment type="similarity">
    <text evidence="2">Belongs to the CD225/Dispanin family.</text>
</comment>
<keyword evidence="5 7" id="KW-0472">Membrane</keyword>
<gene>
    <name evidence="11" type="primary">LOC113457661</name>
    <name evidence="8" type="ORF">LTLLF_159940</name>
</gene>
<evidence type="ECO:0000256" key="2">
    <source>
        <dbReference type="ARBA" id="ARBA00006843"/>
    </source>
</evidence>
<reference evidence="11" key="2">
    <citation type="submission" date="2025-05" db="UniProtKB">
        <authorList>
            <consortium name="RefSeq"/>
        </authorList>
    </citation>
    <scope>IDENTIFICATION</scope>
</reference>
<organism evidence="8 10">
    <name type="scientific">Microtus ochrogaster</name>
    <name type="common">Prairie vole</name>
    <dbReference type="NCBI Taxonomy" id="79684"/>
    <lineage>
        <taxon>Eukaryota</taxon>
        <taxon>Metazoa</taxon>
        <taxon>Chordata</taxon>
        <taxon>Craniata</taxon>
        <taxon>Vertebrata</taxon>
        <taxon>Euteleostomi</taxon>
        <taxon>Mammalia</taxon>
        <taxon>Eutheria</taxon>
        <taxon>Euarchontoglires</taxon>
        <taxon>Glires</taxon>
        <taxon>Rodentia</taxon>
        <taxon>Myomorpha</taxon>
        <taxon>Muroidea</taxon>
        <taxon>Cricetidae</taxon>
        <taxon>Arvicolinae</taxon>
        <taxon>Microtus</taxon>
    </lineage>
</organism>
<keyword evidence="9" id="KW-1185">Reference proteome</keyword>
<dbReference type="InterPro" id="IPR007593">
    <property type="entry name" value="CD225/Dispanin_fam"/>
</dbReference>
<name>A0A8J6KUC1_MICOH</name>
<evidence type="ECO:0000313" key="10">
    <source>
        <dbReference type="Proteomes" id="UP000710432"/>
    </source>
</evidence>
<comment type="subcellular location">
    <subcellularLocation>
        <location evidence="1">Membrane</location>
    </subcellularLocation>
</comment>
<keyword evidence="3 7" id="KW-0812">Transmembrane</keyword>